<keyword evidence="3" id="KW-0731">Sigma factor</keyword>
<dbReference type="OrthoDB" id="1097528at2"/>
<dbReference type="Gene3D" id="1.10.1740.10">
    <property type="match status" value="1"/>
</dbReference>
<evidence type="ECO:0000259" key="5">
    <source>
        <dbReference type="Pfam" id="PF08281"/>
    </source>
</evidence>
<keyword evidence="7" id="KW-1185">Reference proteome</keyword>
<dbReference type="GO" id="GO:0016987">
    <property type="term" value="F:sigma factor activity"/>
    <property type="evidence" value="ECO:0007669"/>
    <property type="project" value="UniProtKB-KW"/>
</dbReference>
<dbReference type="Pfam" id="PF08281">
    <property type="entry name" value="Sigma70_r4_2"/>
    <property type="match status" value="1"/>
</dbReference>
<protein>
    <submittedName>
        <fullName evidence="6">RNA polymerase sigma-70 factor, ECF subfamily</fullName>
    </submittedName>
</protein>
<sequence>MQSIREYSDEELFTQIKDGKHWAFAELYNRYWEKLLVVASNKLNDVFLAQEVVQNLFIDVWTRREKIVIQKTANIYLAAALKYKVINARLERTKARQKSGEYTDDSFVAPANAHETLSFQELQQQLETIVTGLPEKCRLVYQMSRHDGFSNKEIASQLDISEKAVEANLTRALRVLREKLKYFSPLHIVFKNILEMI</sequence>
<dbReference type="PANTHER" id="PTHR43133:SF46">
    <property type="entry name" value="RNA POLYMERASE SIGMA-70 FACTOR ECF SUBFAMILY"/>
    <property type="match status" value="1"/>
</dbReference>
<dbReference type="AlphaFoldDB" id="A0A173MIU3"/>
<dbReference type="InterPro" id="IPR013324">
    <property type="entry name" value="RNA_pol_sigma_r3/r4-like"/>
</dbReference>
<evidence type="ECO:0000256" key="1">
    <source>
        <dbReference type="ARBA" id="ARBA00010641"/>
    </source>
</evidence>
<keyword evidence="4" id="KW-0804">Transcription</keyword>
<dbReference type="GO" id="GO:0003677">
    <property type="term" value="F:DNA binding"/>
    <property type="evidence" value="ECO:0007669"/>
    <property type="project" value="InterPro"/>
</dbReference>
<evidence type="ECO:0000256" key="3">
    <source>
        <dbReference type="ARBA" id="ARBA00023082"/>
    </source>
</evidence>
<dbReference type="SUPFAM" id="SSF88659">
    <property type="entry name" value="Sigma3 and sigma4 domains of RNA polymerase sigma factors"/>
    <property type="match status" value="1"/>
</dbReference>
<comment type="similarity">
    <text evidence="1">Belongs to the sigma-70 factor family. ECF subfamily.</text>
</comment>
<dbReference type="InterPro" id="IPR039425">
    <property type="entry name" value="RNA_pol_sigma-70-like"/>
</dbReference>
<dbReference type="PANTHER" id="PTHR43133">
    <property type="entry name" value="RNA POLYMERASE ECF-TYPE SIGMA FACTO"/>
    <property type="match status" value="1"/>
</dbReference>
<dbReference type="InterPro" id="IPR013249">
    <property type="entry name" value="RNA_pol_sigma70_r4_t2"/>
</dbReference>
<gene>
    <name evidence="6" type="ORF">SAMN05421788_109103</name>
</gene>
<proteinExistence type="inferred from homology"/>
<feature type="domain" description="RNA polymerase sigma factor 70 region 4 type 2" evidence="5">
    <location>
        <begin position="124"/>
        <end position="174"/>
    </location>
</feature>
<dbReference type="SUPFAM" id="SSF88946">
    <property type="entry name" value="Sigma2 domain of RNA polymerase sigma factors"/>
    <property type="match status" value="1"/>
</dbReference>
<dbReference type="KEGG" id="fln:FLA_3570"/>
<dbReference type="EMBL" id="FTOR01000009">
    <property type="protein sequence ID" value="SIT30004.1"/>
    <property type="molecule type" value="Genomic_DNA"/>
</dbReference>
<dbReference type="InterPro" id="IPR036388">
    <property type="entry name" value="WH-like_DNA-bd_sf"/>
</dbReference>
<dbReference type="RefSeq" id="WP_076381425.1">
    <property type="nucleotide sequence ID" value="NZ_AP017422.1"/>
</dbReference>
<evidence type="ECO:0000313" key="7">
    <source>
        <dbReference type="Proteomes" id="UP000186917"/>
    </source>
</evidence>
<dbReference type="STRING" id="477680.SAMN05421788_109103"/>
<accession>A0A173MIU3</accession>
<reference evidence="7" key="1">
    <citation type="submission" date="2017-01" db="EMBL/GenBank/DDBJ databases">
        <authorList>
            <person name="Varghese N."/>
            <person name="Submissions S."/>
        </authorList>
    </citation>
    <scope>NUCLEOTIDE SEQUENCE [LARGE SCALE GENOMIC DNA]</scope>
    <source>
        <strain evidence="7">DSM 21054</strain>
    </source>
</reference>
<evidence type="ECO:0000313" key="6">
    <source>
        <dbReference type="EMBL" id="SIT30004.1"/>
    </source>
</evidence>
<organism evidence="6 7">
    <name type="scientific">Filimonas lacunae</name>
    <dbReference type="NCBI Taxonomy" id="477680"/>
    <lineage>
        <taxon>Bacteria</taxon>
        <taxon>Pseudomonadati</taxon>
        <taxon>Bacteroidota</taxon>
        <taxon>Chitinophagia</taxon>
        <taxon>Chitinophagales</taxon>
        <taxon>Chitinophagaceae</taxon>
        <taxon>Filimonas</taxon>
    </lineage>
</organism>
<dbReference type="NCBIfam" id="TIGR02937">
    <property type="entry name" value="sigma70-ECF"/>
    <property type="match status" value="1"/>
</dbReference>
<evidence type="ECO:0000256" key="2">
    <source>
        <dbReference type="ARBA" id="ARBA00023015"/>
    </source>
</evidence>
<dbReference type="InterPro" id="IPR014284">
    <property type="entry name" value="RNA_pol_sigma-70_dom"/>
</dbReference>
<dbReference type="Gene3D" id="1.10.10.10">
    <property type="entry name" value="Winged helix-like DNA-binding domain superfamily/Winged helix DNA-binding domain"/>
    <property type="match status" value="1"/>
</dbReference>
<dbReference type="Proteomes" id="UP000186917">
    <property type="component" value="Unassembled WGS sequence"/>
</dbReference>
<dbReference type="GO" id="GO:0006352">
    <property type="term" value="P:DNA-templated transcription initiation"/>
    <property type="evidence" value="ECO:0007669"/>
    <property type="project" value="InterPro"/>
</dbReference>
<keyword evidence="2" id="KW-0805">Transcription regulation</keyword>
<name>A0A173MIU3_9BACT</name>
<evidence type="ECO:0000256" key="4">
    <source>
        <dbReference type="ARBA" id="ARBA00023163"/>
    </source>
</evidence>
<dbReference type="InterPro" id="IPR013325">
    <property type="entry name" value="RNA_pol_sigma_r2"/>
</dbReference>